<keyword evidence="6" id="KW-0769">Symport</keyword>
<feature type="transmembrane region" description="Helical" evidence="7">
    <location>
        <begin position="248"/>
        <end position="273"/>
    </location>
</feature>
<evidence type="ECO:0000256" key="4">
    <source>
        <dbReference type="ARBA" id="ARBA00022989"/>
    </source>
</evidence>
<keyword evidence="3 6" id="KW-0812">Transmembrane</keyword>
<dbReference type="CDD" id="cd10336">
    <property type="entry name" value="SLC6sbd_Tyt1-Like"/>
    <property type="match status" value="1"/>
</dbReference>
<dbReference type="EMBL" id="JAFBCV010000024">
    <property type="protein sequence ID" value="MBM7841196.1"/>
    <property type="molecule type" value="Genomic_DNA"/>
</dbReference>
<evidence type="ECO:0000256" key="6">
    <source>
        <dbReference type="RuleBase" id="RU003732"/>
    </source>
</evidence>
<dbReference type="PRINTS" id="PR00176">
    <property type="entry name" value="NANEUSMPORT"/>
</dbReference>
<comment type="similarity">
    <text evidence="6">Belongs to the sodium:neurotransmitter symporter (SNF) (TC 2.A.22) family.</text>
</comment>
<dbReference type="PANTHER" id="PTHR42948">
    <property type="entry name" value="TRANSPORTER"/>
    <property type="match status" value="1"/>
</dbReference>
<dbReference type="RefSeq" id="WP_204469196.1">
    <property type="nucleotide sequence ID" value="NZ_JAFBCV010000024.1"/>
</dbReference>
<evidence type="ECO:0000256" key="5">
    <source>
        <dbReference type="ARBA" id="ARBA00023136"/>
    </source>
</evidence>
<feature type="transmembrane region" description="Helical" evidence="7">
    <location>
        <begin position="142"/>
        <end position="163"/>
    </location>
</feature>
<dbReference type="NCBIfam" id="NF037979">
    <property type="entry name" value="Na_transp"/>
    <property type="match status" value="1"/>
</dbReference>
<accession>A0ABS2T1R4</accession>
<keyword evidence="9" id="KW-1185">Reference proteome</keyword>
<keyword evidence="2 6" id="KW-0813">Transport</keyword>
<proteinExistence type="inferred from homology"/>
<evidence type="ECO:0000256" key="2">
    <source>
        <dbReference type="ARBA" id="ARBA00022448"/>
    </source>
</evidence>
<dbReference type="InterPro" id="IPR037272">
    <property type="entry name" value="SNS_sf"/>
</dbReference>
<feature type="transmembrane region" description="Helical" evidence="7">
    <location>
        <begin position="84"/>
        <end position="106"/>
    </location>
</feature>
<feature type="transmembrane region" description="Helical" evidence="7">
    <location>
        <begin position="175"/>
        <end position="195"/>
    </location>
</feature>
<feature type="transmembrane region" description="Helical" evidence="7">
    <location>
        <begin position="12"/>
        <end position="30"/>
    </location>
</feature>
<dbReference type="InterPro" id="IPR000175">
    <property type="entry name" value="Na/ntran_symport"/>
</dbReference>
<protein>
    <recommendedName>
        <fullName evidence="6">Transporter</fullName>
    </recommendedName>
</protein>
<dbReference type="PANTHER" id="PTHR42948:SF1">
    <property type="entry name" value="TRANSPORTER"/>
    <property type="match status" value="1"/>
</dbReference>
<dbReference type="PROSITE" id="PS00610">
    <property type="entry name" value="NA_NEUROTRAN_SYMP_1"/>
    <property type="match status" value="1"/>
</dbReference>
<reference evidence="8" key="1">
    <citation type="submission" date="2021-01" db="EMBL/GenBank/DDBJ databases">
        <title>Genomic Encyclopedia of Type Strains, Phase IV (KMG-IV): sequencing the most valuable type-strain genomes for metagenomic binning, comparative biology and taxonomic classification.</title>
        <authorList>
            <person name="Goeker M."/>
        </authorList>
    </citation>
    <scope>NUCLEOTIDE SEQUENCE</scope>
    <source>
        <strain evidence="8">DSM 21943</strain>
    </source>
</reference>
<feature type="transmembrane region" description="Helical" evidence="7">
    <location>
        <begin position="302"/>
        <end position="331"/>
    </location>
</feature>
<comment type="subcellular location">
    <subcellularLocation>
        <location evidence="1">Membrane</location>
        <topology evidence="1">Multi-pass membrane protein</topology>
    </subcellularLocation>
</comment>
<feature type="transmembrane region" description="Helical" evidence="7">
    <location>
        <begin position="215"/>
        <end position="236"/>
    </location>
</feature>
<keyword evidence="4 7" id="KW-1133">Transmembrane helix</keyword>
<keyword evidence="5 7" id="KW-0472">Membrane</keyword>
<name>A0ABS2T1R4_9BACI</name>
<dbReference type="Pfam" id="PF00209">
    <property type="entry name" value="SNF"/>
    <property type="match status" value="2"/>
</dbReference>
<dbReference type="Proteomes" id="UP001179280">
    <property type="component" value="Unassembled WGS sequence"/>
</dbReference>
<organism evidence="8 9">
    <name type="scientific">Shouchella xiaoxiensis</name>
    <dbReference type="NCBI Taxonomy" id="766895"/>
    <lineage>
        <taxon>Bacteria</taxon>
        <taxon>Bacillati</taxon>
        <taxon>Bacillota</taxon>
        <taxon>Bacilli</taxon>
        <taxon>Bacillales</taxon>
        <taxon>Bacillaceae</taxon>
        <taxon>Shouchella</taxon>
    </lineage>
</organism>
<evidence type="ECO:0000313" key="9">
    <source>
        <dbReference type="Proteomes" id="UP001179280"/>
    </source>
</evidence>
<feature type="transmembrane region" description="Helical" evidence="7">
    <location>
        <begin position="380"/>
        <end position="399"/>
    </location>
</feature>
<sequence>MASSQQWSSKLGFLYATAGSAIGLGAIWKFPYIAGTNGGGAFFMLFLGFTLLIGVPLLIGEYILGRHSGSDAITTFRKLAPKSVFQATGWLGVITCFLILSFYSVIGGWSLLYLGSSLTGQLSQLESDQFAVRFADLISNPYLAIGAQAFFLALTAGIVSQGVQKGIERASKWMIPGLFILLLILAGYSLTLEGAREGLAFLFKPDWSNVSNDVVLFALGQSFFALSLGVSIMVTLSSYASKKQDLPLSAITLGGMNIFVAVLAGIMIFPGVFTFNLEPSEGPTLIFAAVPSIFSTMPYGQVLVFLFFILFFFAALSTAFSLLEIVVAAFMKGDSRKRQKSSWFFAFLVLLMGVPSALSFGVIDHWSIFEMTFFDAIDYIVSNVFIPIGALCISFVLLFKMRRRALFLEFKQGSVFGRKLFIVWYTIIVTIVPIAISVVLIDQLLGLNVLSIFFS</sequence>
<evidence type="ECO:0000313" key="8">
    <source>
        <dbReference type="EMBL" id="MBM7841196.1"/>
    </source>
</evidence>
<evidence type="ECO:0000256" key="7">
    <source>
        <dbReference type="SAM" id="Phobius"/>
    </source>
</evidence>
<evidence type="ECO:0000256" key="1">
    <source>
        <dbReference type="ARBA" id="ARBA00004141"/>
    </source>
</evidence>
<gene>
    <name evidence="8" type="ORF">JOC54_004497</name>
</gene>
<dbReference type="SUPFAM" id="SSF161070">
    <property type="entry name" value="SNF-like"/>
    <property type="match status" value="1"/>
</dbReference>
<feature type="transmembrane region" description="Helical" evidence="7">
    <location>
        <begin position="343"/>
        <end position="368"/>
    </location>
</feature>
<comment type="caution">
    <text evidence="8">The sequence shown here is derived from an EMBL/GenBank/DDBJ whole genome shotgun (WGS) entry which is preliminary data.</text>
</comment>
<feature type="transmembrane region" description="Helical" evidence="7">
    <location>
        <begin position="42"/>
        <end position="64"/>
    </location>
</feature>
<dbReference type="PROSITE" id="PS50267">
    <property type="entry name" value="NA_NEUROTRAN_SYMP_3"/>
    <property type="match status" value="1"/>
</dbReference>
<evidence type="ECO:0000256" key="3">
    <source>
        <dbReference type="ARBA" id="ARBA00022692"/>
    </source>
</evidence>
<dbReference type="InterPro" id="IPR047218">
    <property type="entry name" value="YocR/YhdH-like"/>
</dbReference>
<feature type="transmembrane region" description="Helical" evidence="7">
    <location>
        <begin position="420"/>
        <end position="441"/>
    </location>
</feature>